<comment type="function">
    <text evidence="5">Key component of the ribosome quality control system (RQC), a ribosome-associated complex that mediates the extraction of incompletely synthesized nascent chains from stalled ribosomes and their subsequent degradation. RqcH recruits Ala-charged tRNA, and with RqcP directs the elongation of stalled nascent chains on 50S ribosomal subunits, leading to non-templated C-terminal alanine extensions (Ala tail). The Ala tail promotes nascent chain degradation. May add between 1 and at least 8 Ala residues. Binds to stalled 50S ribosomal subunits.</text>
</comment>
<dbReference type="AlphaFoldDB" id="A0AAW7ZAA5"/>
<dbReference type="Proteomes" id="UP001172911">
    <property type="component" value="Unassembled WGS sequence"/>
</dbReference>
<sequence>MAFDGLVMSAVAQELESKLIGGRIEKIHQPGPSEVILVIHTRGLGKQRLLLSADSRDARIHLSDKSYVNPLAPPIFCMVLRKHLEGSRIRSIRQVELERVLELSIDSRDELGRPSEKLLICEVMGKHSNIVLVDPESNSIVDGVNRYSHSVSRYREVLPNRPYLPPPEQSKLDPRKITEEQFPSLIIQTGDLSSSVMSALLRLMAGVGPQTCRELVVRAGLSPDYALEFCGEYEFRQLWQQINWLGQMIEAGNFQPTLLLDRRGTPLEFAALDLSHITAHKREHGTISEVLDRYYQSLGHRRSLESARQSILQTVKREIDRLQKKTAIYTKSLAAAEKADIYRVYGELITANLYNLEQGPEARVENFYDPDCAEVIIPMESSRTPSENAQSYFKKYLKAKNTREAVLGQLEQAESELSYLEAVENALSNASEIADLEEIRGELEEQAYLKPRAGARKKAKKEQQKPQPLSFVSTDGFTIFVGKNNKQNDYLTLRLARDEDIWLHTKDIPGSHVIIRCQANPDVPDQTLLEAASLAAWFSKARQSGKVPVDYTQRRNVRKPRGAKPGMVIYDNQRTLSVTPNEELVEKLTPGE</sequence>
<evidence type="ECO:0000313" key="8">
    <source>
        <dbReference type="Proteomes" id="UP001172911"/>
    </source>
</evidence>
<evidence type="ECO:0000256" key="4">
    <source>
        <dbReference type="ARBA" id="ARBA00022917"/>
    </source>
</evidence>
<protein>
    <recommendedName>
        <fullName evidence="5">Rqc2 homolog RqcH</fullName>
        <shortName evidence="5">RqcH</shortName>
    </recommendedName>
</protein>
<comment type="subunit">
    <text evidence="5">Associates with stalled 50S ribosomal subunits. Binds to RqcP.</text>
</comment>
<keyword evidence="1 5" id="KW-0820">tRNA-binding</keyword>
<evidence type="ECO:0000256" key="5">
    <source>
        <dbReference type="HAMAP-Rule" id="MF_00844"/>
    </source>
</evidence>
<keyword evidence="2 5" id="KW-0699">rRNA-binding</keyword>
<dbReference type="GO" id="GO:0000049">
    <property type="term" value="F:tRNA binding"/>
    <property type="evidence" value="ECO:0007669"/>
    <property type="project" value="UniProtKB-UniRule"/>
</dbReference>
<keyword evidence="3 5" id="KW-0694">RNA-binding</keyword>
<dbReference type="GO" id="GO:1990112">
    <property type="term" value="C:RQC complex"/>
    <property type="evidence" value="ECO:0007669"/>
    <property type="project" value="TreeGrafter"/>
</dbReference>
<comment type="similarity">
    <text evidence="5">Belongs to the NEMF family.</text>
</comment>
<proteinExistence type="inferred from homology"/>
<reference evidence="7" key="1">
    <citation type="journal article" date="2023" name="J. Hazard. Mater.">
        <title>Anaerobic biodegradation of pyrene and benzo[a]pyrene by a new sulfate-reducing Desulforamulus aquiferis strain DSA.</title>
        <authorList>
            <person name="Zhang Z."/>
            <person name="Sun J."/>
            <person name="Gong X."/>
            <person name="Wang C."/>
            <person name="Wang H."/>
        </authorList>
    </citation>
    <scope>NUCLEOTIDE SEQUENCE</scope>
    <source>
        <strain evidence="7">DSA</strain>
    </source>
</reference>
<dbReference type="GO" id="GO:0072344">
    <property type="term" value="P:rescue of stalled ribosome"/>
    <property type="evidence" value="ECO:0007669"/>
    <property type="project" value="UniProtKB-UniRule"/>
</dbReference>
<dbReference type="HAMAP" id="MF_00844_B">
    <property type="entry name" value="RqcH_B"/>
    <property type="match status" value="1"/>
</dbReference>
<dbReference type="Pfam" id="PF05833">
    <property type="entry name" value="NFACT_N"/>
    <property type="match status" value="1"/>
</dbReference>
<feature type="domain" description="NFACT RNA-binding" evidence="6">
    <location>
        <begin position="470"/>
        <end position="562"/>
    </location>
</feature>
<evidence type="ECO:0000256" key="3">
    <source>
        <dbReference type="ARBA" id="ARBA00022884"/>
    </source>
</evidence>
<comment type="caution">
    <text evidence="7">The sequence shown here is derived from an EMBL/GenBank/DDBJ whole genome shotgun (WGS) entry which is preliminary data.</text>
</comment>
<evidence type="ECO:0000256" key="2">
    <source>
        <dbReference type="ARBA" id="ARBA00022730"/>
    </source>
</evidence>
<feature type="coiled-coil region" evidence="5">
    <location>
        <begin position="396"/>
        <end position="430"/>
    </location>
</feature>
<organism evidence="7 8">
    <name type="scientific">Desulforamulus aquiferis</name>
    <dbReference type="NCBI Taxonomy" id="1397668"/>
    <lineage>
        <taxon>Bacteria</taxon>
        <taxon>Bacillati</taxon>
        <taxon>Bacillota</taxon>
        <taxon>Clostridia</taxon>
        <taxon>Eubacteriales</taxon>
        <taxon>Peptococcaceae</taxon>
        <taxon>Desulforamulus</taxon>
    </lineage>
</organism>
<dbReference type="GO" id="GO:0019843">
    <property type="term" value="F:rRNA binding"/>
    <property type="evidence" value="ECO:0007669"/>
    <property type="project" value="UniProtKB-UniRule"/>
</dbReference>
<dbReference type="Gene3D" id="2.30.310.10">
    <property type="entry name" value="ibrinogen binding protein from staphylococcus aureus domain"/>
    <property type="match status" value="1"/>
</dbReference>
<keyword evidence="4 5" id="KW-0648">Protein biosynthesis</keyword>
<dbReference type="InterPro" id="IPR051608">
    <property type="entry name" value="RQC_Subunit_NEMF"/>
</dbReference>
<dbReference type="InterPro" id="IPR008532">
    <property type="entry name" value="NFACT_RNA-bd"/>
</dbReference>
<evidence type="ECO:0000259" key="6">
    <source>
        <dbReference type="Pfam" id="PF05670"/>
    </source>
</evidence>
<dbReference type="RefSeq" id="WP_304541096.1">
    <property type="nucleotide sequence ID" value="NZ_JARPTC010000003.1"/>
</dbReference>
<reference evidence="7" key="2">
    <citation type="submission" date="2023-03" db="EMBL/GenBank/DDBJ databases">
        <authorList>
            <person name="Zhang Z."/>
        </authorList>
    </citation>
    <scope>NUCLEOTIDE SEQUENCE</scope>
    <source>
        <strain evidence="7">DSA</strain>
    </source>
</reference>
<keyword evidence="8" id="KW-1185">Reference proteome</keyword>
<accession>A0AAW7ZAA5</accession>
<evidence type="ECO:0000313" key="7">
    <source>
        <dbReference type="EMBL" id="MDO7786208.1"/>
    </source>
</evidence>
<dbReference type="InterPro" id="IPR043682">
    <property type="entry name" value="RqcH_bacterial"/>
</dbReference>
<dbReference type="EMBL" id="JARPTC010000003">
    <property type="protein sequence ID" value="MDO7786208.1"/>
    <property type="molecule type" value="Genomic_DNA"/>
</dbReference>
<dbReference type="Pfam" id="PF05670">
    <property type="entry name" value="NFACT-R_1"/>
    <property type="match status" value="1"/>
</dbReference>
<dbReference type="GO" id="GO:0043023">
    <property type="term" value="F:ribosomal large subunit binding"/>
    <property type="evidence" value="ECO:0007669"/>
    <property type="project" value="UniProtKB-UniRule"/>
</dbReference>
<dbReference type="FunFam" id="2.30.310.10:FF:000004">
    <property type="entry name" value="Fibronectin-binding protein A"/>
    <property type="match status" value="1"/>
</dbReference>
<keyword evidence="5" id="KW-0175">Coiled coil</keyword>
<dbReference type="PANTHER" id="PTHR15239">
    <property type="entry name" value="NUCLEAR EXPORT MEDIATOR FACTOR NEMF"/>
    <property type="match status" value="1"/>
</dbReference>
<gene>
    <name evidence="5" type="primary">rqcH</name>
    <name evidence="7" type="ORF">P6N53_03095</name>
</gene>
<dbReference type="PANTHER" id="PTHR15239:SF6">
    <property type="entry name" value="RIBOSOME QUALITY CONTROL COMPLEX SUBUNIT NEMF"/>
    <property type="match status" value="1"/>
</dbReference>
<name>A0AAW7ZAA5_9FIRM</name>
<evidence type="ECO:0000256" key="1">
    <source>
        <dbReference type="ARBA" id="ARBA00022555"/>
    </source>
</evidence>